<feature type="compositionally biased region" description="Basic residues" evidence="1">
    <location>
        <begin position="1"/>
        <end position="11"/>
    </location>
</feature>
<protein>
    <submittedName>
        <fullName evidence="2">Uncharacterized protein</fullName>
    </submittedName>
</protein>
<evidence type="ECO:0000313" key="2">
    <source>
        <dbReference type="EMBL" id="MDY0404714.1"/>
    </source>
</evidence>
<sequence length="65" mass="7429">MLHFSKGKKQRKENAVNANELLDSSDRALKKGEKEMETTLSFQVIGIFPMRNVMFLRSITVKAQS</sequence>
<reference evidence="2 3" key="1">
    <citation type="submission" date="2023-10" db="EMBL/GenBank/DDBJ databases">
        <title>179-bfca-hs.</title>
        <authorList>
            <person name="Miliotis G."/>
            <person name="Sengupta P."/>
            <person name="Hameed A."/>
            <person name="Chuvochina M."/>
            <person name="Mcdonagh F."/>
            <person name="Simpson A.C."/>
            <person name="Singh N.K."/>
            <person name="Rekha P.D."/>
            <person name="Raman K."/>
            <person name="Hugenholtz P."/>
            <person name="Venkateswaran K."/>
        </authorList>
    </citation>
    <scope>NUCLEOTIDE SEQUENCE [LARGE SCALE GENOMIC DNA]</scope>
    <source>
        <strain evidence="2 3">179-BFC-A-HS</strain>
    </source>
</reference>
<gene>
    <name evidence="2" type="ORF">P5G51_004225</name>
</gene>
<organism evidence="2 3">
    <name type="scientific">Tigheibacillus jepli</name>
    <dbReference type="NCBI Taxonomy" id="3035914"/>
    <lineage>
        <taxon>Bacteria</taxon>
        <taxon>Bacillati</taxon>
        <taxon>Bacillota</taxon>
        <taxon>Bacilli</taxon>
        <taxon>Bacillales</taxon>
        <taxon>Bacillaceae</taxon>
        <taxon>Tigheibacillus</taxon>
    </lineage>
</organism>
<name>A0ABU5CFT4_9BACI</name>
<proteinExistence type="predicted"/>
<dbReference type="EMBL" id="JAROCA020000001">
    <property type="protein sequence ID" value="MDY0404714.1"/>
    <property type="molecule type" value="Genomic_DNA"/>
</dbReference>
<comment type="caution">
    <text evidence="2">The sequence shown here is derived from an EMBL/GenBank/DDBJ whole genome shotgun (WGS) entry which is preliminary data.</text>
</comment>
<keyword evidence="3" id="KW-1185">Reference proteome</keyword>
<evidence type="ECO:0000256" key="1">
    <source>
        <dbReference type="SAM" id="MobiDB-lite"/>
    </source>
</evidence>
<dbReference type="Proteomes" id="UP001228376">
    <property type="component" value="Unassembled WGS sequence"/>
</dbReference>
<accession>A0ABU5CFT4</accession>
<feature type="region of interest" description="Disordered" evidence="1">
    <location>
        <begin position="1"/>
        <end position="29"/>
    </location>
</feature>
<evidence type="ECO:0000313" key="3">
    <source>
        <dbReference type="Proteomes" id="UP001228376"/>
    </source>
</evidence>